<keyword evidence="3" id="KW-1185">Reference proteome</keyword>
<dbReference type="EMBL" id="CATQJL010000112">
    <property type="protein sequence ID" value="CAJ0594866.1"/>
    <property type="molecule type" value="Genomic_DNA"/>
</dbReference>
<reference evidence="2" key="1">
    <citation type="submission" date="2023-07" db="EMBL/GenBank/DDBJ databases">
        <authorList>
            <consortium name="CYATHOMIX"/>
        </authorList>
    </citation>
    <scope>NUCLEOTIDE SEQUENCE</scope>
    <source>
        <strain evidence="2">N/A</strain>
    </source>
</reference>
<feature type="region of interest" description="Disordered" evidence="1">
    <location>
        <begin position="243"/>
        <end position="885"/>
    </location>
</feature>
<feature type="compositionally biased region" description="Low complexity" evidence="1">
    <location>
        <begin position="692"/>
        <end position="701"/>
    </location>
</feature>
<gene>
    <name evidence="2" type="ORF">CYNAS_LOCUS6849</name>
</gene>
<sequence>MSLRILFFLSAISCLSLAGRCKWRYRESRVNEQVIRQPRISRNCRGRVSLAGEEYWSSVGYDGRLREGRTTGDFLTVPHTGGGQVREGWVAYWITKDRYGPGVHYEIFGHAYLRPDGRICARFAGRDRDAIELCEGFRVLSRNRFNPSEECPFEWVQAAYVRPREAIGFHHHRIAKNEESPNDAYYGDANLRERTFRGVPPNAMIFVELLDPNMFVRNIWVLRRKPEVAAAIEAQYPFYPSRSEGRRYPQDYGPSFPRGDEAGSRGLPAVGGGAQDWPPKTSAQAGEEERANNQPSGVGQGAQPSWPQPGTQARRGVILRQRMETTTDENDIYSDWSHRSVSDGEMGGTGQPEPDVGEGVEGARPDWRSAQDARPYPDSDAGQQQPGWDSANRERQGEAAPGEEPREEVRVRYIRPPVIVTDQHGRRYRTKTENGQTYYYAEDHGQDASGRSRPTDERQQPDKKWRTYPEAVHDQTQQYGIPGHQGQQPHSQDQGQQSAQGEQSMQQQHDPRQHPSQEHRERQQQAGQEQPQDPRQYPGQQDPTQRQGERRGQQQDSRHPDQQDQRQQQGERWNQQQDLRQHPSDPRSQQQDPRQYRGQQDQRQQQGREQQQDPRQYSGQQERTQQQVETREQPEDSRRADEKDRSRKQNGEKQEQQQDSRYTQEQHARRHHAHRHHHHHQEPKQGQEQDPRQTQQDTRQSAQDDRSRQQQNYNQPQQQDAQRQTQQQDSRQYSPQNEQSRQEHDYQAQQHGSRQHPASQGEHMKQHQDQRSQQQDLGQYPPQRESQSDYEARRKAYYEEYTRSLEQRKQEAQRRRAEEERRRAELARQGERQEYDERDLPQLLKPEIQIPEADPPFEPQAEMNESGEVSQYPASAESPPSIIGN</sequence>
<protein>
    <submittedName>
        <fullName evidence="2">Uncharacterized protein</fullName>
    </submittedName>
</protein>
<comment type="caution">
    <text evidence="2">The sequence shown here is derived from an EMBL/GenBank/DDBJ whole genome shotgun (WGS) entry which is preliminary data.</text>
</comment>
<feature type="compositionally biased region" description="Low complexity" evidence="1">
    <location>
        <begin position="524"/>
        <end position="536"/>
    </location>
</feature>
<feature type="compositionally biased region" description="Basic and acidic residues" evidence="1">
    <location>
        <begin position="629"/>
        <end position="667"/>
    </location>
</feature>
<feature type="compositionally biased region" description="Basic and acidic residues" evidence="1">
    <location>
        <begin position="682"/>
        <end position="691"/>
    </location>
</feature>
<feature type="compositionally biased region" description="Low complexity" evidence="1">
    <location>
        <begin position="589"/>
        <end position="628"/>
    </location>
</feature>
<feature type="compositionally biased region" description="Basic and acidic residues" evidence="1">
    <location>
        <begin position="453"/>
        <end position="473"/>
    </location>
</feature>
<proteinExistence type="predicted"/>
<evidence type="ECO:0000256" key="1">
    <source>
        <dbReference type="SAM" id="MobiDB-lite"/>
    </source>
</evidence>
<feature type="compositionally biased region" description="Polar residues" evidence="1">
    <location>
        <begin position="292"/>
        <end position="311"/>
    </location>
</feature>
<dbReference type="Proteomes" id="UP001176961">
    <property type="component" value="Unassembled WGS sequence"/>
</dbReference>
<feature type="compositionally biased region" description="Basic and acidic residues" evidence="1">
    <location>
        <begin position="547"/>
        <end position="564"/>
    </location>
</feature>
<organism evidence="2 3">
    <name type="scientific">Cylicocyclus nassatus</name>
    <name type="common">Nematode worm</name>
    <dbReference type="NCBI Taxonomy" id="53992"/>
    <lineage>
        <taxon>Eukaryota</taxon>
        <taxon>Metazoa</taxon>
        <taxon>Ecdysozoa</taxon>
        <taxon>Nematoda</taxon>
        <taxon>Chromadorea</taxon>
        <taxon>Rhabditida</taxon>
        <taxon>Rhabditina</taxon>
        <taxon>Rhabditomorpha</taxon>
        <taxon>Strongyloidea</taxon>
        <taxon>Strongylidae</taxon>
        <taxon>Cylicocyclus</taxon>
    </lineage>
</organism>
<evidence type="ECO:0000313" key="2">
    <source>
        <dbReference type="EMBL" id="CAJ0594866.1"/>
    </source>
</evidence>
<feature type="compositionally biased region" description="Basic and acidic residues" evidence="1">
    <location>
        <begin position="391"/>
        <end position="411"/>
    </location>
</feature>
<feature type="compositionally biased region" description="Basic and acidic residues" evidence="1">
    <location>
        <begin position="361"/>
        <end position="377"/>
    </location>
</feature>
<feature type="compositionally biased region" description="Basic and acidic residues" evidence="1">
    <location>
        <begin position="786"/>
        <end position="840"/>
    </location>
</feature>
<feature type="compositionally biased region" description="Low complexity" evidence="1">
    <location>
        <begin position="565"/>
        <end position="578"/>
    </location>
</feature>
<feature type="compositionally biased region" description="Polar residues" evidence="1">
    <location>
        <begin position="747"/>
        <end position="758"/>
    </location>
</feature>
<feature type="compositionally biased region" description="Basic residues" evidence="1">
    <location>
        <begin position="668"/>
        <end position="681"/>
    </location>
</feature>
<dbReference type="AlphaFoldDB" id="A0AA36GMQ0"/>
<name>A0AA36GMQ0_CYLNA</name>
<feature type="compositionally biased region" description="Low complexity" evidence="1">
    <location>
        <begin position="477"/>
        <end position="508"/>
    </location>
</feature>
<feature type="compositionally biased region" description="Basic and acidic residues" evidence="1">
    <location>
        <begin position="509"/>
        <end position="523"/>
    </location>
</feature>
<evidence type="ECO:0000313" key="3">
    <source>
        <dbReference type="Proteomes" id="UP001176961"/>
    </source>
</evidence>
<feature type="compositionally biased region" description="Low complexity" evidence="1">
    <location>
        <begin position="709"/>
        <end position="736"/>
    </location>
</feature>
<accession>A0AA36GMQ0</accession>